<evidence type="ECO:0000256" key="1">
    <source>
        <dbReference type="SAM" id="Phobius"/>
    </source>
</evidence>
<keyword evidence="1" id="KW-0472">Membrane</keyword>
<sequence>MNCFITAAFVSSEETNYTLEDVYGQYFILLFLIIFSISLSDKVFYFATNHIRLEIYLPPS</sequence>
<gene>
    <name evidence="2" type="ORF">NMW_1295</name>
</gene>
<keyword evidence="1" id="KW-0812">Transmembrane</keyword>
<accession>C6SK25</accession>
<evidence type="ECO:0000313" key="2">
    <source>
        <dbReference type="EMBL" id="CBA07747.1"/>
    </source>
</evidence>
<keyword evidence="1" id="KW-1133">Transmembrane helix</keyword>
<organism evidence="2">
    <name type="scientific">Neisseria meningitidis alpha275</name>
    <dbReference type="NCBI Taxonomy" id="295996"/>
    <lineage>
        <taxon>Bacteria</taxon>
        <taxon>Pseudomonadati</taxon>
        <taxon>Pseudomonadota</taxon>
        <taxon>Betaproteobacteria</taxon>
        <taxon>Neisseriales</taxon>
        <taxon>Neisseriaceae</taxon>
        <taxon>Neisseria</taxon>
    </lineage>
</organism>
<proteinExistence type="predicted"/>
<dbReference type="EMBL" id="AM889138">
    <property type="protein sequence ID" value="CBA07747.1"/>
    <property type="molecule type" value="Genomic_DNA"/>
</dbReference>
<dbReference type="AlphaFoldDB" id="C6SK25"/>
<feature type="transmembrane region" description="Helical" evidence="1">
    <location>
        <begin position="26"/>
        <end position="47"/>
    </location>
</feature>
<name>C6SK25_NEIME</name>
<reference evidence="2" key="1">
    <citation type="journal article" date="2008" name="Proc. Natl. Acad. Sci. U.S.A.">
        <title>Whole-genome comparison of disease and carriage strains provides insights into virulence evolution in Neisseria meningitidis.</title>
        <authorList>
            <person name="Schoen C."/>
            <person name="Blom J."/>
            <person name="Claus H."/>
            <person name="Schramm-Glueck A."/>
            <person name="Brandt P."/>
            <person name="Mueller T."/>
            <person name="Goesmann A."/>
            <person name="Joseph B."/>
            <person name="Konietzny S."/>
            <person name="Kurzai O."/>
            <person name="Schmitt C."/>
            <person name="Friedrich T."/>
            <person name="Linke B."/>
            <person name="Vogel U."/>
            <person name="Frosch M."/>
        </authorList>
    </citation>
    <scope>NUCLEOTIDE SEQUENCE</scope>
    <source>
        <strain evidence="2">Alpha275</strain>
    </source>
</reference>
<protein>
    <submittedName>
        <fullName evidence="2">Uncharacterized protein</fullName>
    </submittedName>
</protein>